<feature type="domain" description="Tip attachment protein J HDII-ins2" evidence="3">
    <location>
        <begin position="108"/>
        <end position="236"/>
    </location>
</feature>
<dbReference type="InterPro" id="IPR015406">
    <property type="entry name" value="GpJ_CSF"/>
</dbReference>
<dbReference type="Pfam" id="PF13550">
    <property type="entry name" value="Phage-tail_3"/>
    <property type="match status" value="1"/>
</dbReference>
<dbReference type="InterPro" id="IPR003961">
    <property type="entry name" value="FN3_dom"/>
</dbReference>
<dbReference type="Pfam" id="PF24801">
    <property type="entry name" value="FNIII-A_GpJ"/>
    <property type="match status" value="1"/>
</dbReference>
<gene>
    <name evidence="4" type="ORF">DET48_11416</name>
</gene>
<dbReference type="InterPro" id="IPR055385">
    <property type="entry name" value="GpJ_HDII-ins2"/>
</dbReference>
<evidence type="ECO:0000313" key="4">
    <source>
        <dbReference type="EMBL" id="RAS62622.1"/>
    </source>
</evidence>
<dbReference type="Gene3D" id="2.60.40.10">
    <property type="entry name" value="Immunoglobulins"/>
    <property type="match status" value="1"/>
</dbReference>
<dbReference type="InterPro" id="IPR032876">
    <property type="entry name" value="J_dom"/>
</dbReference>
<evidence type="ECO:0000259" key="1">
    <source>
        <dbReference type="Pfam" id="PF09327"/>
    </source>
</evidence>
<dbReference type="PANTHER" id="PTHR36251:SF2">
    <property type="entry name" value="GIFSY-2 PROPHAGE HOST SPECIFICITY PROTEIN J, PHAGE LAMBDA"/>
    <property type="match status" value="1"/>
</dbReference>
<sequence length="1139" mass="123325">MANIKIEARKGGFKVIGSGGGGKSGSSARTPIESPDSLHNISYAAILDVISNGEVYGPAHHDAPLKDIYLDGTPIQNDDGSLNFQRVESDYRVGTINQDHVSGFPASVSVISVGTEIKTSTPWVQQVNGADLSAVRVSINVPQLLQTYDTGDNAGDRVGYKVEYAIDLASGGGSFENVVLASFDGKTVNGYTRTHRIDLPSGHSSWTVRVRRITVESSSTTIQDAIFLSSYAEVIDGKFRHPMTALVGLKIDAEQFQSIPTRAYHWKGRIIRVPSNYDPETRTYSSVWDGTLKSAYSNNPAWVFYDMLTNNLYGLGEYINANSVDRYSLYQIGAYCDQLVSDGQGGTEPRFVCNCYIQSAQDALRVLNDLSSVFRGMAYWSDSQVIPVSDMPSDPVYNYTNANVIDGKFEYSGTDIKSRKTVALVSWNDPDNFYKSKVEVVEDEDGIARYGIRKTEVIAFGCTSRGQAQRVGLYLLYTSRMETGTVAFSVGLDGVIPQPGSIIKIADRNRAGRHIGGRISQAGADYIVTDRDNPAKIGDTINVNLPSGASESAIVSDVEGRRITVSEDFSEVPSTQLIWSIDADDLVTQPARVISISESDAIQYDINCVLHHPGKFDAIDNGVRLDPLPVSVVPPRAQTAPTNIQIAQFNTYKQGNTRQNAEITWDAPEYAVLYDVQWRRDNGDWVSVSRTGTRTVQLNDIFSGEYLVRIRAINALDVPSLWAYSEATELNGIVGAPPVLETLSATGQVMAIKLDWSFPDTANIISQIEIRANLTNSFASSYPLTIAAYPSTSFTVNGLGYGTEMWFWARLIDKNGLSGEWKPLSSGEGVYGKSSESASEILDYLQGQISESELAQSLVEQITAGSDAAAAVEELTTIVNDLDDGLKAHWQVKTEVRQDGKVVQAGVGLGASIGEDGTTRSEFLVMADTVGFLNTIDGEIHAPFIFDTVNDTAILNAAIIGDATIDFAKISNTLQSTNYTQGVNGWKIDKNGNVEFNDGTFRGTLEGVDGYFTGTVYAEKIEGDVIKAYPISVGAIASIPDNTWTTLYSVNIGNKPFNRSAQFAPVSVAGQVGYARFLVNGAVVGQITFISAAFGALALTPPYVVRNLVANTNYTLTLQVMTSSGGTEASTGCVMAFKD</sequence>
<protein>
    <submittedName>
        <fullName evidence="4">Putative phage tail protein</fullName>
    </submittedName>
</protein>
<feature type="domain" description="Tip attachment protein J" evidence="2">
    <location>
        <begin position="360"/>
        <end position="514"/>
    </location>
</feature>
<dbReference type="AlphaFoldDB" id="A0A329E7N6"/>
<dbReference type="InterPro" id="IPR013783">
    <property type="entry name" value="Ig-like_fold"/>
</dbReference>
<dbReference type="SUPFAM" id="SSF49265">
    <property type="entry name" value="Fibronectin type III"/>
    <property type="match status" value="1"/>
</dbReference>
<dbReference type="InterPro" id="IPR053171">
    <property type="entry name" value="Viral_Tip_Attach_Protein"/>
</dbReference>
<dbReference type="Pfam" id="PF09327">
    <property type="entry name" value="Phage_Tail_Tip"/>
    <property type="match status" value="1"/>
</dbReference>
<evidence type="ECO:0000259" key="3">
    <source>
        <dbReference type="Pfam" id="PF24801"/>
    </source>
</evidence>
<comment type="caution">
    <text evidence="4">The sequence shown here is derived from an EMBL/GenBank/DDBJ whole genome shotgun (WGS) entry which is preliminary data.</text>
</comment>
<dbReference type="EMBL" id="QLTR01000014">
    <property type="protein sequence ID" value="RAS62622.1"/>
    <property type="molecule type" value="Genomic_DNA"/>
</dbReference>
<evidence type="ECO:0000313" key="5">
    <source>
        <dbReference type="Proteomes" id="UP000248729"/>
    </source>
</evidence>
<organism evidence="4 5">
    <name type="scientific">Vibrio diazotrophicus</name>
    <dbReference type="NCBI Taxonomy" id="685"/>
    <lineage>
        <taxon>Bacteria</taxon>
        <taxon>Pseudomonadati</taxon>
        <taxon>Pseudomonadota</taxon>
        <taxon>Gammaproteobacteria</taxon>
        <taxon>Vibrionales</taxon>
        <taxon>Vibrionaceae</taxon>
        <taxon>Vibrio</taxon>
    </lineage>
</organism>
<dbReference type="CDD" id="cd00063">
    <property type="entry name" value="FN3"/>
    <property type="match status" value="1"/>
</dbReference>
<proteinExistence type="predicted"/>
<dbReference type="PANTHER" id="PTHR36251">
    <property type="entry name" value="FELS-1 PROPHAGE HOST SPECIFICITY PROTEIN-RELATED"/>
    <property type="match status" value="1"/>
</dbReference>
<dbReference type="Proteomes" id="UP000248729">
    <property type="component" value="Unassembled WGS sequence"/>
</dbReference>
<name>A0A329E7N6_VIBDI</name>
<dbReference type="InterPro" id="IPR036116">
    <property type="entry name" value="FN3_sf"/>
</dbReference>
<dbReference type="RefSeq" id="WP_112404069.1">
    <property type="nucleotide sequence ID" value="NZ_QLTR01000014.1"/>
</dbReference>
<accession>A0A329E7N6</accession>
<reference evidence="4 5" key="1">
    <citation type="submission" date="2018-06" db="EMBL/GenBank/DDBJ databases">
        <title>Freshwater and sediment microbial communities from various areas in North America, analyzing microbe dynamics in response to fracking.</title>
        <authorList>
            <person name="Lamendella R."/>
        </authorList>
    </citation>
    <scope>NUCLEOTIDE SEQUENCE [LARGE SCALE GENOMIC DNA]</scope>
    <source>
        <strain evidence="4 5">99A</strain>
    </source>
</reference>
<feature type="domain" description="Tip attachment protein J central straight fiber" evidence="1">
    <location>
        <begin position="872"/>
        <end position="1005"/>
    </location>
</feature>
<evidence type="ECO:0000259" key="2">
    <source>
        <dbReference type="Pfam" id="PF13550"/>
    </source>
</evidence>